<dbReference type="EMBL" id="SDRB02010521">
    <property type="protein sequence ID" value="THG05981.1"/>
    <property type="molecule type" value="Genomic_DNA"/>
</dbReference>
<dbReference type="Proteomes" id="UP000306102">
    <property type="component" value="Unassembled WGS sequence"/>
</dbReference>
<dbReference type="Pfam" id="PF13962">
    <property type="entry name" value="PGG"/>
    <property type="match status" value="1"/>
</dbReference>
<feature type="transmembrane region" description="Helical" evidence="7">
    <location>
        <begin position="282"/>
        <end position="306"/>
    </location>
</feature>
<keyword evidence="3" id="KW-0677">Repeat</keyword>
<name>A0A4S4DS22_CAMSN</name>
<dbReference type="AlphaFoldDB" id="A0A4S4DS22"/>
<keyword evidence="2 7" id="KW-0812">Transmembrane</keyword>
<dbReference type="PANTHER" id="PTHR24186">
    <property type="entry name" value="PROTEIN PHOSPHATASE 1 REGULATORY SUBUNIT"/>
    <property type="match status" value="1"/>
</dbReference>
<evidence type="ECO:0000313" key="9">
    <source>
        <dbReference type="EMBL" id="THG05981.1"/>
    </source>
</evidence>
<evidence type="ECO:0000313" key="10">
    <source>
        <dbReference type="Proteomes" id="UP000306102"/>
    </source>
</evidence>
<dbReference type="STRING" id="542762.A0A4S4DS22"/>
<evidence type="ECO:0000256" key="1">
    <source>
        <dbReference type="ARBA" id="ARBA00004141"/>
    </source>
</evidence>
<keyword evidence="6 7" id="KW-0472">Membrane</keyword>
<comment type="subcellular location">
    <subcellularLocation>
        <location evidence="1">Membrane</location>
        <topology evidence="1">Multi-pass membrane protein</topology>
    </subcellularLocation>
</comment>
<comment type="caution">
    <text evidence="9">The sequence shown here is derived from an EMBL/GenBank/DDBJ whole genome shotgun (WGS) entry which is preliminary data.</text>
</comment>
<organism evidence="9 10">
    <name type="scientific">Camellia sinensis var. sinensis</name>
    <name type="common">China tea</name>
    <dbReference type="NCBI Taxonomy" id="542762"/>
    <lineage>
        <taxon>Eukaryota</taxon>
        <taxon>Viridiplantae</taxon>
        <taxon>Streptophyta</taxon>
        <taxon>Embryophyta</taxon>
        <taxon>Tracheophyta</taxon>
        <taxon>Spermatophyta</taxon>
        <taxon>Magnoliopsida</taxon>
        <taxon>eudicotyledons</taxon>
        <taxon>Gunneridae</taxon>
        <taxon>Pentapetalae</taxon>
        <taxon>asterids</taxon>
        <taxon>Ericales</taxon>
        <taxon>Theaceae</taxon>
        <taxon>Camellia</taxon>
    </lineage>
</organism>
<evidence type="ECO:0000256" key="4">
    <source>
        <dbReference type="ARBA" id="ARBA00022989"/>
    </source>
</evidence>
<proteinExistence type="predicted"/>
<dbReference type="GO" id="GO:0005886">
    <property type="term" value="C:plasma membrane"/>
    <property type="evidence" value="ECO:0007669"/>
    <property type="project" value="TreeGrafter"/>
</dbReference>
<protein>
    <recommendedName>
        <fullName evidence="8">PGG domain-containing protein</fullName>
    </recommendedName>
</protein>
<feature type="transmembrane region" description="Helical" evidence="7">
    <location>
        <begin position="241"/>
        <end position="262"/>
    </location>
</feature>
<feature type="transmembrane region" description="Helical" evidence="7">
    <location>
        <begin position="353"/>
        <end position="371"/>
    </location>
</feature>
<evidence type="ECO:0000256" key="2">
    <source>
        <dbReference type="ARBA" id="ARBA00022692"/>
    </source>
</evidence>
<sequence>MVVVYDPSIYITRSHLSKPVLFILQSIDLCMMNASISQPEPVAVAMMEEGQTEDGRMKINVVREDGPSQGLDDLAALEEDIRWLSDEPDVDERSQPKQEQLETGIAVTAETVDNKGKLPDNTGSKNFAQELGSLCTADTEQVAALKRFEQERTETDQRVRKAKGPEGTDCVVNMGKITAEPDSCLSVAEGMCLYRRTQKASIPYGSGRVYGLWKEDQLQGEEVNILNRNLMTRIDLKQAGATQLIVATLVATVAFIAGFTMPGGYNGNDGPNQGMAILTREAAFKAFKVTNTIAMSLSTSAVLIHLNGAMTNNLDKLERKVCRAANLISYAAVAMVLAFVTGTYAVLAHSSGLAISVCVIGCFPLPFFLITDIRDSATFRFVKGIFTTRQNGAERNSIFIDI</sequence>
<feature type="transmembrane region" description="Helical" evidence="7">
    <location>
        <begin position="327"/>
        <end position="347"/>
    </location>
</feature>
<evidence type="ECO:0000256" key="5">
    <source>
        <dbReference type="ARBA" id="ARBA00023043"/>
    </source>
</evidence>
<dbReference type="PANTHER" id="PTHR24186:SF50">
    <property type="entry name" value="ANKYRIN REPEAT-CONTAINING PROTEIN ITN1-LIKE ISOFORM X1"/>
    <property type="match status" value="1"/>
</dbReference>
<evidence type="ECO:0000256" key="6">
    <source>
        <dbReference type="ARBA" id="ARBA00023136"/>
    </source>
</evidence>
<dbReference type="InterPro" id="IPR026961">
    <property type="entry name" value="PGG_dom"/>
</dbReference>
<reference evidence="9 10" key="1">
    <citation type="journal article" date="2018" name="Proc. Natl. Acad. Sci. U.S.A.">
        <title>Draft genome sequence of Camellia sinensis var. sinensis provides insights into the evolution of the tea genome and tea quality.</title>
        <authorList>
            <person name="Wei C."/>
            <person name="Yang H."/>
            <person name="Wang S."/>
            <person name="Zhao J."/>
            <person name="Liu C."/>
            <person name="Gao L."/>
            <person name="Xia E."/>
            <person name="Lu Y."/>
            <person name="Tai Y."/>
            <person name="She G."/>
            <person name="Sun J."/>
            <person name="Cao H."/>
            <person name="Tong W."/>
            <person name="Gao Q."/>
            <person name="Li Y."/>
            <person name="Deng W."/>
            <person name="Jiang X."/>
            <person name="Wang W."/>
            <person name="Chen Q."/>
            <person name="Zhang S."/>
            <person name="Li H."/>
            <person name="Wu J."/>
            <person name="Wang P."/>
            <person name="Li P."/>
            <person name="Shi C."/>
            <person name="Zheng F."/>
            <person name="Jian J."/>
            <person name="Huang B."/>
            <person name="Shan D."/>
            <person name="Shi M."/>
            <person name="Fang C."/>
            <person name="Yue Y."/>
            <person name="Li F."/>
            <person name="Li D."/>
            <person name="Wei S."/>
            <person name="Han B."/>
            <person name="Jiang C."/>
            <person name="Yin Y."/>
            <person name="Xia T."/>
            <person name="Zhang Z."/>
            <person name="Bennetzen J.L."/>
            <person name="Zhao S."/>
            <person name="Wan X."/>
        </authorList>
    </citation>
    <scope>NUCLEOTIDE SEQUENCE [LARGE SCALE GENOMIC DNA]</scope>
    <source>
        <strain evidence="10">cv. Shuchazao</strain>
        <tissue evidence="9">Leaf</tissue>
    </source>
</reference>
<keyword evidence="4 7" id="KW-1133">Transmembrane helix</keyword>
<feature type="domain" description="PGG" evidence="8">
    <location>
        <begin position="236"/>
        <end position="346"/>
    </location>
</feature>
<evidence type="ECO:0000256" key="7">
    <source>
        <dbReference type="SAM" id="Phobius"/>
    </source>
</evidence>
<evidence type="ECO:0000256" key="3">
    <source>
        <dbReference type="ARBA" id="ARBA00022737"/>
    </source>
</evidence>
<gene>
    <name evidence="9" type="ORF">TEA_000239</name>
</gene>
<keyword evidence="10" id="KW-1185">Reference proteome</keyword>
<evidence type="ECO:0000259" key="8">
    <source>
        <dbReference type="Pfam" id="PF13962"/>
    </source>
</evidence>
<accession>A0A4S4DS22</accession>
<keyword evidence="5" id="KW-0040">ANK repeat</keyword>